<accession>A0A563VSY5</accession>
<proteinExistence type="predicted"/>
<dbReference type="InterPro" id="IPR010095">
    <property type="entry name" value="Cas12f1-like_TNB"/>
</dbReference>
<evidence type="ECO:0000259" key="2">
    <source>
        <dbReference type="Pfam" id="PF07282"/>
    </source>
</evidence>
<keyword evidence="1" id="KW-0238">DNA-binding</keyword>
<name>A0A563VSY5_9CYAN</name>
<dbReference type="Pfam" id="PF07282">
    <property type="entry name" value="Cas12f1-like_TNB"/>
    <property type="match status" value="1"/>
</dbReference>
<dbReference type="AlphaFoldDB" id="A0A563VSY5"/>
<evidence type="ECO:0000313" key="3">
    <source>
        <dbReference type="EMBL" id="VEP14492.1"/>
    </source>
</evidence>
<keyword evidence="4" id="KW-1185">Reference proteome</keyword>
<dbReference type="EMBL" id="CAACVJ010000189">
    <property type="protein sequence ID" value="VEP14492.1"/>
    <property type="molecule type" value="Genomic_DNA"/>
</dbReference>
<dbReference type="Proteomes" id="UP000320055">
    <property type="component" value="Unassembled WGS sequence"/>
</dbReference>
<feature type="domain" description="Cas12f1-like TNB" evidence="2">
    <location>
        <begin position="15"/>
        <end position="83"/>
    </location>
</feature>
<organism evidence="3 4">
    <name type="scientific">Hyella patelloides LEGE 07179</name>
    <dbReference type="NCBI Taxonomy" id="945734"/>
    <lineage>
        <taxon>Bacteria</taxon>
        <taxon>Bacillati</taxon>
        <taxon>Cyanobacteriota</taxon>
        <taxon>Cyanophyceae</taxon>
        <taxon>Pleurocapsales</taxon>
        <taxon>Hyellaceae</taxon>
        <taxon>Hyella</taxon>
    </lineage>
</organism>
<gene>
    <name evidence="3" type="ORF">H1P_2690001</name>
</gene>
<dbReference type="GO" id="GO:0003677">
    <property type="term" value="F:DNA binding"/>
    <property type="evidence" value="ECO:0007669"/>
    <property type="project" value="UniProtKB-KW"/>
</dbReference>
<evidence type="ECO:0000256" key="1">
    <source>
        <dbReference type="ARBA" id="ARBA00023125"/>
    </source>
</evidence>
<evidence type="ECO:0000313" key="4">
    <source>
        <dbReference type="Proteomes" id="UP000320055"/>
    </source>
</evidence>
<protein>
    <submittedName>
        <fullName evidence="3">Transposase</fullName>
    </submittedName>
</protein>
<reference evidence="3 4" key="1">
    <citation type="submission" date="2019-01" db="EMBL/GenBank/DDBJ databases">
        <authorList>
            <person name="Brito A."/>
        </authorList>
    </citation>
    <scope>NUCLEOTIDE SEQUENCE [LARGE SCALE GENOMIC DNA]</scope>
    <source>
        <strain evidence="3">1</strain>
    </source>
</reference>
<sequence>MRNPQLALAISNVGWGMLNTMLKYKAEWYGKVYMMIDRFFPSSKIHNSCLYQIGSLPLDVRYWDCPKCGTKHIDRDLNAAKNIRDEALRLLALGRRATACGGTVSLGSRCEKSTTERVPVNQESLTSTK</sequence>
<dbReference type="RefSeq" id="WP_246141961.1">
    <property type="nucleotide sequence ID" value="NZ_LR214012.1"/>
</dbReference>